<dbReference type="InterPro" id="IPR004839">
    <property type="entry name" value="Aminotransferase_I/II_large"/>
</dbReference>
<keyword evidence="3 7" id="KW-0032">Aminotransferase</keyword>
<evidence type="ECO:0000256" key="3">
    <source>
        <dbReference type="ARBA" id="ARBA00022576"/>
    </source>
</evidence>
<dbReference type="PANTHER" id="PTHR46383">
    <property type="entry name" value="ASPARTATE AMINOTRANSFERASE"/>
    <property type="match status" value="1"/>
</dbReference>
<evidence type="ECO:0000256" key="2">
    <source>
        <dbReference type="ARBA" id="ARBA00007441"/>
    </source>
</evidence>
<dbReference type="Proteomes" id="UP000309992">
    <property type="component" value="Unassembled WGS sequence"/>
</dbReference>
<comment type="similarity">
    <text evidence="2">Belongs to the class-I pyridoxal-phosphate-dependent aminotransferase family.</text>
</comment>
<evidence type="ECO:0000256" key="4">
    <source>
        <dbReference type="ARBA" id="ARBA00022679"/>
    </source>
</evidence>
<sequence>MTDLEHWTLAPRIRELRRRSTRPALAPARPGVVSLAMGEPDFPTPPGIVEAAVRALRDGHTHYADQNGLPELREAIAESLCGDTGRWSAADVLVTHGATAALSAVVFAVVGPGDRVVVPEPAYSLYADLVTLAGGVVDFVPLDESLHWDLGRLAEALPGAKMVIFSNPANPTGVVHGEQELTELGRLLDGTDTLVVADEAYHRLVYPGYAFRSALEIESLRGRTVYVQTFSKTYAMTGWRVGFLVGPAQVVSAAAHAHRSGNGSMNTAAQHAALAALRLPPDAIQPMLDAYRARRDLVVKELAEAPGLRFSPPEGAFYAFLGYDAELSAAQVTAELAEHGVMVRAGTEYGPTGEGHVRISFATAEAELLTGLDRLRAYAGERLQIR</sequence>
<protein>
    <submittedName>
        <fullName evidence="7">Aminotransferase class I/II-fold pyridoxal phosphate-dependent enzyme</fullName>
    </submittedName>
</protein>
<dbReference type="InterPro" id="IPR050596">
    <property type="entry name" value="AspAT/PAT-like"/>
</dbReference>
<evidence type="ECO:0000313" key="8">
    <source>
        <dbReference type="Proteomes" id="UP000309992"/>
    </source>
</evidence>
<dbReference type="CDD" id="cd00609">
    <property type="entry name" value="AAT_like"/>
    <property type="match status" value="1"/>
</dbReference>
<keyword evidence="5" id="KW-0663">Pyridoxal phosphate</keyword>
<organism evidence="7 8">
    <name type="scientific">Prauserella endophytica</name>
    <dbReference type="NCBI Taxonomy" id="1592324"/>
    <lineage>
        <taxon>Bacteria</taxon>
        <taxon>Bacillati</taxon>
        <taxon>Actinomycetota</taxon>
        <taxon>Actinomycetes</taxon>
        <taxon>Pseudonocardiales</taxon>
        <taxon>Pseudonocardiaceae</taxon>
        <taxon>Prauserella</taxon>
        <taxon>Prauserella coralliicola group</taxon>
    </lineage>
</organism>
<keyword evidence="8" id="KW-1185">Reference proteome</keyword>
<dbReference type="SUPFAM" id="SSF53383">
    <property type="entry name" value="PLP-dependent transferases"/>
    <property type="match status" value="1"/>
</dbReference>
<dbReference type="InterPro" id="IPR015421">
    <property type="entry name" value="PyrdxlP-dep_Trfase_major"/>
</dbReference>
<comment type="caution">
    <text evidence="7">The sequence shown here is derived from an EMBL/GenBank/DDBJ whole genome shotgun (WGS) entry which is preliminary data.</text>
</comment>
<evidence type="ECO:0000256" key="5">
    <source>
        <dbReference type="ARBA" id="ARBA00022898"/>
    </source>
</evidence>
<dbReference type="InterPro" id="IPR015424">
    <property type="entry name" value="PyrdxlP-dep_Trfase"/>
</dbReference>
<evidence type="ECO:0000256" key="1">
    <source>
        <dbReference type="ARBA" id="ARBA00001933"/>
    </source>
</evidence>
<name>A0ABY2S769_9PSEU</name>
<dbReference type="Gene3D" id="3.40.640.10">
    <property type="entry name" value="Type I PLP-dependent aspartate aminotransferase-like (Major domain)"/>
    <property type="match status" value="1"/>
</dbReference>
<gene>
    <name evidence="7" type="ORF">FCN18_15660</name>
</gene>
<proteinExistence type="inferred from homology"/>
<dbReference type="GO" id="GO:0008483">
    <property type="term" value="F:transaminase activity"/>
    <property type="evidence" value="ECO:0007669"/>
    <property type="project" value="UniProtKB-KW"/>
</dbReference>
<dbReference type="RefSeq" id="WP_137095453.1">
    <property type="nucleotide sequence ID" value="NZ_SWMS01000007.1"/>
</dbReference>
<evidence type="ECO:0000313" key="7">
    <source>
        <dbReference type="EMBL" id="TKG70950.1"/>
    </source>
</evidence>
<feature type="domain" description="Aminotransferase class I/classII large" evidence="6">
    <location>
        <begin position="32"/>
        <end position="372"/>
    </location>
</feature>
<dbReference type="EMBL" id="SWMS01000007">
    <property type="protein sequence ID" value="TKG70950.1"/>
    <property type="molecule type" value="Genomic_DNA"/>
</dbReference>
<dbReference type="PANTHER" id="PTHR46383:SF1">
    <property type="entry name" value="ASPARTATE AMINOTRANSFERASE"/>
    <property type="match status" value="1"/>
</dbReference>
<keyword evidence="4" id="KW-0808">Transferase</keyword>
<accession>A0ABY2S769</accession>
<comment type="cofactor">
    <cofactor evidence="1">
        <name>pyridoxal 5'-phosphate</name>
        <dbReference type="ChEBI" id="CHEBI:597326"/>
    </cofactor>
</comment>
<reference evidence="7 8" key="1">
    <citation type="journal article" date="2015" name="Antonie Van Leeuwenhoek">
        <title>Prauserella endophytica sp. nov., an endophytic actinobacterium isolated from Tamarix taklamakanensis.</title>
        <authorList>
            <person name="Liu J.M."/>
            <person name="Habden X."/>
            <person name="Guo L."/>
            <person name="Tuo L."/>
            <person name="Jiang Z.K."/>
            <person name="Liu S.W."/>
            <person name="Liu X.F."/>
            <person name="Chen L."/>
            <person name="Li R.F."/>
            <person name="Zhang Y.Q."/>
            <person name="Sun C.H."/>
        </authorList>
    </citation>
    <scope>NUCLEOTIDE SEQUENCE [LARGE SCALE GENOMIC DNA]</scope>
    <source>
        <strain evidence="7 8">CGMCC 4.7182</strain>
    </source>
</reference>
<dbReference type="Pfam" id="PF00155">
    <property type="entry name" value="Aminotran_1_2"/>
    <property type="match status" value="1"/>
</dbReference>
<evidence type="ECO:0000259" key="6">
    <source>
        <dbReference type="Pfam" id="PF00155"/>
    </source>
</evidence>